<evidence type="ECO:0000313" key="13">
    <source>
        <dbReference type="Proteomes" id="UP001302477"/>
    </source>
</evidence>
<keyword evidence="13" id="KW-1185">Reference proteome</keyword>
<dbReference type="SMART" id="SM00382">
    <property type="entry name" value="AAA"/>
    <property type="match status" value="1"/>
</dbReference>
<dbReference type="AlphaFoldDB" id="A0AAU0MZP7"/>
<dbReference type="Pfam" id="PF00005">
    <property type="entry name" value="ABC_tran"/>
    <property type="match status" value="1"/>
</dbReference>
<dbReference type="InterPro" id="IPR005116">
    <property type="entry name" value="Transp-assoc_OB_typ1"/>
</dbReference>
<dbReference type="InterPro" id="IPR003439">
    <property type="entry name" value="ABC_transporter-like_ATP-bd"/>
</dbReference>
<reference evidence="12 13" key="1">
    <citation type="submission" date="2023-10" db="EMBL/GenBank/DDBJ databases">
        <title>Description of Microbulbifer bruguierae sp. nov., isolated from the sediments of mangrove plant Bruguiera sexangula and comparative genomic analyses of the genus Microbulbifer.</title>
        <authorList>
            <person name="Long M."/>
        </authorList>
    </citation>
    <scope>NUCLEOTIDE SEQUENCE [LARGE SCALE GENOMIC DNA]</scope>
    <source>
        <strain evidence="12 13">SPO729</strain>
    </source>
</reference>
<dbReference type="Pfam" id="PF03459">
    <property type="entry name" value="TOBE"/>
    <property type="match status" value="1"/>
</dbReference>
<dbReference type="PROSITE" id="PS50893">
    <property type="entry name" value="ABC_TRANSPORTER_2"/>
    <property type="match status" value="1"/>
</dbReference>
<keyword evidence="8" id="KW-0472">Membrane</keyword>
<feature type="domain" description="ABC transporter" evidence="10">
    <location>
        <begin position="14"/>
        <end position="257"/>
    </location>
</feature>
<dbReference type="Gene3D" id="3.40.50.300">
    <property type="entry name" value="P-loop containing nucleotide triphosphate hydrolases"/>
    <property type="match status" value="1"/>
</dbReference>
<name>A0AAU0MZP7_9GAMM</name>
<dbReference type="Proteomes" id="UP001302477">
    <property type="component" value="Chromosome"/>
</dbReference>
<dbReference type="Gene3D" id="2.40.50.100">
    <property type="match status" value="1"/>
</dbReference>
<dbReference type="RefSeq" id="WP_318954053.1">
    <property type="nucleotide sequence ID" value="NZ_CP137555.1"/>
</dbReference>
<dbReference type="PANTHER" id="PTHR43514:SF10">
    <property type="entry name" value="MOLYBDENUM IMPORT ATP-BINDING PROTEIN MODC 2"/>
    <property type="match status" value="1"/>
</dbReference>
<evidence type="ECO:0000259" key="11">
    <source>
        <dbReference type="PROSITE" id="PS51866"/>
    </source>
</evidence>
<evidence type="ECO:0000259" key="10">
    <source>
        <dbReference type="PROSITE" id="PS50893"/>
    </source>
</evidence>
<dbReference type="GO" id="GO:0140359">
    <property type="term" value="F:ABC-type transporter activity"/>
    <property type="evidence" value="ECO:0007669"/>
    <property type="project" value="InterPro"/>
</dbReference>
<evidence type="ECO:0000256" key="2">
    <source>
        <dbReference type="ARBA" id="ARBA00022475"/>
    </source>
</evidence>
<dbReference type="InterPro" id="IPR027417">
    <property type="entry name" value="P-loop_NTPase"/>
</dbReference>
<keyword evidence="1" id="KW-0813">Transport</keyword>
<sequence length="389" mass="43182">MATDREFPGSQSHVPMHGIVGHFHLPLQSSTGDRQFALNVKLDLPGRGVTGIFGPSGSGKTTLLRCMAGLQPCDNGSLSVNGEPWQLAHNPRKTLAVHRRPLGFVFQQPSLFPHLSAEQNLAFARKRAWQEVAPAEYERVIDLMGIEHLLGQFPANLSGGEQQRVAIARALLVKPRLLLMDEPLASLDQMRKREILPYLEKLHRALDIPIIYVTHSVEEIARLADHLLLMDSGKIQREGPAASILSRTDFPVQLGDDLGVLIQARIAERNSEWHLARAEFDGGHLWLRDSGEAAGESIRVRILARDISLTLNEDTRTSILNRLPVRVQEISADRDPAMVLLRLQPSGDQTMAHGESHLIARITRRSLQELAITTGSELWAQIKSVAIVR</sequence>
<evidence type="ECO:0000256" key="3">
    <source>
        <dbReference type="ARBA" id="ARBA00022505"/>
    </source>
</evidence>
<dbReference type="PROSITE" id="PS51866">
    <property type="entry name" value="MOP"/>
    <property type="match status" value="1"/>
</dbReference>
<gene>
    <name evidence="12" type="primary">modC</name>
    <name evidence="12" type="ORF">R5R33_00120</name>
</gene>
<dbReference type="GO" id="GO:0015098">
    <property type="term" value="F:molybdate ion transmembrane transporter activity"/>
    <property type="evidence" value="ECO:0007669"/>
    <property type="project" value="InterPro"/>
</dbReference>
<dbReference type="InterPro" id="IPR004606">
    <property type="entry name" value="Mop_domain"/>
</dbReference>
<dbReference type="GO" id="GO:0016020">
    <property type="term" value="C:membrane"/>
    <property type="evidence" value="ECO:0007669"/>
    <property type="project" value="InterPro"/>
</dbReference>
<keyword evidence="7" id="KW-1278">Translocase</keyword>
<dbReference type="InterPro" id="IPR050334">
    <property type="entry name" value="Molybdenum_import_ModC"/>
</dbReference>
<keyword evidence="4" id="KW-0997">Cell inner membrane</keyword>
<evidence type="ECO:0000256" key="5">
    <source>
        <dbReference type="ARBA" id="ARBA00022741"/>
    </source>
</evidence>
<proteinExistence type="predicted"/>
<dbReference type="SUPFAM" id="SSF52540">
    <property type="entry name" value="P-loop containing nucleoside triphosphate hydrolases"/>
    <property type="match status" value="1"/>
</dbReference>
<dbReference type="InterPro" id="IPR011868">
    <property type="entry name" value="ModC_ABC_ATP-bd"/>
</dbReference>
<evidence type="ECO:0000256" key="7">
    <source>
        <dbReference type="ARBA" id="ARBA00022967"/>
    </source>
</evidence>
<dbReference type="PANTHER" id="PTHR43514">
    <property type="entry name" value="ABC TRANSPORTER I FAMILY MEMBER 10"/>
    <property type="match status" value="1"/>
</dbReference>
<evidence type="ECO:0000256" key="6">
    <source>
        <dbReference type="ARBA" id="ARBA00022840"/>
    </source>
</evidence>
<organism evidence="12 13">
    <name type="scientific">Microbulbifer pacificus</name>
    <dbReference type="NCBI Taxonomy" id="407164"/>
    <lineage>
        <taxon>Bacteria</taxon>
        <taxon>Pseudomonadati</taxon>
        <taxon>Pseudomonadota</taxon>
        <taxon>Gammaproteobacteria</taxon>
        <taxon>Cellvibrionales</taxon>
        <taxon>Microbulbiferaceae</taxon>
        <taxon>Microbulbifer</taxon>
    </lineage>
</organism>
<dbReference type="PROSITE" id="PS00211">
    <property type="entry name" value="ABC_TRANSPORTER_1"/>
    <property type="match status" value="1"/>
</dbReference>
<keyword evidence="6 12" id="KW-0067">ATP-binding</keyword>
<accession>A0AAU0MZP7</accession>
<evidence type="ECO:0000256" key="1">
    <source>
        <dbReference type="ARBA" id="ARBA00022448"/>
    </source>
</evidence>
<dbReference type="GO" id="GO:0016887">
    <property type="term" value="F:ATP hydrolysis activity"/>
    <property type="evidence" value="ECO:0007669"/>
    <property type="project" value="InterPro"/>
</dbReference>
<dbReference type="GO" id="GO:0005524">
    <property type="term" value="F:ATP binding"/>
    <property type="evidence" value="ECO:0007669"/>
    <property type="project" value="UniProtKB-KW"/>
</dbReference>
<dbReference type="SUPFAM" id="SSF50331">
    <property type="entry name" value="MOP-like"/>
    <property type="match status" value="1"/>
</dbReference>
<keyword evidence="3 9" id="KW-0500">Molybdenum</keyword>
<evidence type="ECO:0000256" key="8">
    <source>
        <dbReference type="ARBA" id="ARBA00023136"/>
    </source>
</evidence>
<dbReference type="KEGG" id="mpaf:R5R33_00120"/>
<evidence type="ECO:0000256" key="9">
    <source>
        <dbReference type="PROSITE-ProRule" id="PRU01213"/>
    </source>
</evidence>
<dbReference type="EMBL" id="CP137555">
    <property type="protein sequence ID" value="WOX05583.1"/>
    <property type="molecule type" value="Genomic_DNA"/>
</dbReference>
<dbReference type="InterPro" id="IPR008995">
    <property type="entry name" value="Mo/tungstate-bd_C_term_dom"/>
</dbReference>
<dbReference type="NCBIfam" id="TIGR02142">
    <property type="entry name" value="modC_ABC"/>
    <property type="match status" value="1"/>
</dbReference>
<evidence type="ECO:0000313" key="12">
    <source>
        <dbReference type="EMBL" id="WOX05583.1"/>
    </source>
</evidence>
<dbReference type="InterPro" id="IPR017871">
    <property type="entry name" value="ABC_transporter-like_CS"/>
</dbReference>
<keyword evidence="5" id="KW-0547">Nucleotide-binding</keyword>
<dbReference type="InterPro" id="IPR003593">
    <property type="entry name" value="AAA+_ATPase"/>
</dbReference>
<keyword evidence="2" id="KW-1003">Cell membrane</keyword>
<feature type="domain" description="Mop" evidence="11">
    <location>
        <begin position="316"/>
        <end position="389"/>
    </location>
</feature>
<protein>
    <submittedName>
        <fullName evidence="12">Molybdenum ABC transporter ATP-binding protein</fullName>
    </submittedName>
</protein>
<evidence type="ECO:0000256" key="4">
    <source>
        <dbReference type="ARBA" id="ARBA00022519"/>
    </source>
</evidence>